<comment type="function">
    <text evidence="5">This is one of the proteins that binds to the 5S RNA in the ribosome where it forms part of the central protuberance.</text>
</comment>
<accession>A0A0P6XT13</accession>
<keyword evidence="9" id="KW-1185">Reference proteome</keyword>
<dbReference type="PANTHER" id="PTHR33284">
    <property type="entry name" value="RIBOSOMAL PROTEIN L25/GLN-TRNA SYNTHETASE, ANTI-CODON-BINDING DOMAIN-CONTAINING PROTEIN"/>
    <property type="match status" value="1"/>
</dbReference>
<keyword evidence="4 5" id="KW-0687">Ribonucleoprotein</keyword>
<dbReference type="GO" id="GO:0008097">
    <property type="term" value="F:5S rRNA binding"/>
    <property type="evidence" value="ECO:0007669"/>
    <property type="project" value="InterPro"/>
</dbReference>
<dbReference type="CDD" id="cd00495">
    <property type="entry name" value="Ribosomal_L25_TL5_CTC"/>
    <property type="match status" value="1"/>
</dbReference>
<dbReference type="GO" id="GO:0022625">
    <property type="term" value="C:cytosolic large ribosomal subunit"/>
    <property type="evidence" value="ECO:0007669"/>
    <property type="project" value="TreeGrafter"/>
</dbReference>
<dbReference type="InterPro" id="IPR029751">
    <property type="entry name" value="Ribosomal_L25_dom"/>
</dbReference>
<dbReference type="InterPro" id="IPR020930">
    <property type="entry name" value="Ribosomal_uL5_bac-type"/>
</dbReference>
<dbReference type="Proteomes" id="UP000050417">
    <property type="component" value="Unassembled WGS sequence"/>
</dbReference>
<sequence>MEKIVLDATRRSVIGKQVNSLRRDGKLPAVMYGHNFEPTPITLDLHTTSIVLSGVSSSHLITIKLEGKEYATLIREKQRDFIKGTLRHIDFQVVSLTEKIRTSVQVELTGESPAVRLYNGVVVNGITEVEIEALPQDLPDRLTLDLSSLKEIGDGLYVKDLPVSDKVVILTDAEEMVAVITAGAGEEVEAVAVETAEPEVIERGKKEEEEE</sequence>
<dbReference type="EMBL" id="LGCL01000009">
    <property type="protein sequence ID" value="KPL79787.1"/>
    <property type="molecule type" value="Genomic_DNA"/>
</dbReference>
<dbReference type="STRING" id="1134406.ADN00_02150"/>
<evidence type="ECO:0000256" key="1">
    <source>
        <dbReference type="ARBA" id="ARBA00022730"/>
    </source>
</evidence>
<keyword evidence="3 5" id="KW-0689">Ribosomal protein</keyword>
<keyword evidence="1 5" id="KW-0699">rRNA-binding</keyword>
<dbReference type="Pfam" id="PF01386">
    <property type="entry name" value="Ribosomal_L25p"/>
    <property type="match status" value="1"/>
</dbReference>
<dbReference type="InterPro" id="IPR037121">
    <property type="entry name" value="Ribosomal_bL25_C"/>
</dbReference>
<evidence type="ECO:0000259" key="6">
    <source>
        <dbReference type="Pfam" id="PF01386"/>
    </source>
</evidence>
<dbReference type="OrthoDB" id="9790002at2"/>
<comment type="caution">
    <text evidence="8">The sequence shown here is derived from an EMBL/GenBank/DDBJ whole genome shotgun (WGS) entry which is preliminary data.</text>
</comment>
<proteinExistence type="inferred from homology"/>
<reference evidence="8 9" key="1">
    <citation type="submission" date="2015-07" db="EMBL/GenBank/DDBJ databases">
        <title>Genome sequence of Ornatilinea apprima DSM 23815.</title>
        <authorList>
            <person name="Hemp J."/>
            <person name="Ward L.M."/>
            <person name="Pace L.A."/>
            <person name="Fischer W.W."/>
        </authorList>
    </citation>
    <scope>NUCLEOTIDE SEQUENCE [LARGE SCALE GENOMIC DNA]</scope>
    <source>
        <strain evidence="8 9">P3M-1</strain>
    </source>
</reference>
<evidence type="ECO:0000256" key="5">
    <source>
        <dbReference type="HAMAP-Rule" id="MF_01334"/>
    </source>
</evidence>
<comment type="similarity">
    <text evidence="5">Belongs to the bacterial ribosomal protein bL25 family. CTC subfamily.</text>
</comment>
<dbReference type="Gene3D" id="2.170.120.20">
    <property type="entry name" value="Ribosomal protein L25, beta domain"/>
    <property type="match status" value="1"/>
</dbReference>
<dbReference type="InterPro" id="IPR001021">
    <property type="entry name" value="Ribosomal_bL25_long"/>
</dbReference>
<gene>
    <name evidence="5" type="primary">rplY</name>
    <name evidence="5" type="synonym">ctc</name>
    <name evidence="8" type="ORF">ADN00_02150</name>
</gene>
<evidence type="ECO:0000313" key="8">
    <source>
        <dbReference type="EMBL" id="KPL79787.1"/>
    </source>
</evidence>
<evidence type="ECO:0000259" key="7">
    <source>
        <dbReference type="Pfam" id="PF14693"/>
    </source>
</evidence>
<evidence type="ECO:0000256" key="3">
    <source>
        <dbReference type="ARBA" id="ARBA00022980"/>
    </source>
</evidence>
<feature type="domain" description="Large ribosomal subunit protein bL25 beta" evidence="7">
    <location>
        <begin position="99"/>
        <end position="182"/>
    </location>
</feature>
<dbReference type="HAMAP" id="MF_01334">
    <property type="entry name" value="Ribosomal_bL25_CTC"/>
    <property type="match status" value="1"/>
</dbReference>
<dbReference type="AlphaFoldDB" id="A0A0P6XT13"/>
<name>A0A0P6XT13_9CHLR</name>
<feature type="domain" description="Large ribosomal subunit protein bL25 L25" evidence="6">
    <location>
        <begin position="6"/>
        <end position="91"/>
    </location>
</feature>
<dbReference type="RefSeq" id="WP_075061318.1">
    <property type="nucleotide sequence ID" value="NZ_LGCL01000009.1"/>
</dbReference>
<dbReference type="PANTHER" id="PTHR33284:SF1">
    <property type="entry name" value="RIBOSOMAL PROTEIN L25_GLN-TRNA SYNTHETASE, ANTI-CODON-BINDING DOMAIN-CONTAINING PROTEIN"/>
    <property type="match status" value="1"/>
</dbReference>
<dbReference type="InterPro" id="IPR020057">
    <property type="entry name" value="Ribosomal_bL25_b-dom"/>
</dbReference>
<dbReference type="GO" id="GO:0003735">
    <property type="term" value="F:structural constituent of ribosome"/>
    <property type="evidence" value="ECO:0007669"/>
    <property type="project" value="InterPro"/>
</dbReference>
<dbReference type="NCBIfam" id="TIGR00731">
    <property type="entry name" value="bL25_bact_ctc"/>
    <property type="match status" value="1"/>
</dbReference>
<evidence type="ECO:0000256" key="2">
    <source>
        <dbReference type="ARBA" id="ARBA00022884"/>
    </source>
</evidence>
<evidence type="ECO:0000256" key="4">
    <source>
        <dbReference type="ARBA" id="ARBA00023274"/>
    </source>
</evidence>
<dbReference type="GO" id="GO:0006412">
    <property type="term" value="P:translation"/>
    <property type="evidence" value="ECO:0007669"/>
    <property type="project" value="UniProtKB-UniRule"/>
</dbReference>
<comment type="subunit">
    <text evidence="5">Part of the 50S ribosomal subunit; part of the 5S rRNA/L5/L18/L25 subcomplex. Contacts the 5S rRNA. Binds to the 5S rRNA independently of L5 and L18.</text>
</comment>
<keyword evidence="2 5" id="KW-0694">RNA-binding</keyword>
<evidence type="ECO:0000313" key="9">
    <source>
        <dbReference type="Proteomes" id="UP000050417"/>
    </source>
</evidence>
<protein>
    <recommendedName>
        <fullName evidence="5">Large ribosomal subunit protein bL25</fullName>
    </recommendedName>
    <alternativeName>
        <fullName evidence="5">General stress protein CTC</fullName>
    </alternativeName>
</protein>
<dbReference type="SUPFAM" id="SSF50715">
    <property type="entry name" value="Ribosomal protein L25-like"/>
    <property type="match status" value="1"/>
</dbReference>
<organism evidence="8 9">
    <name type="scientific">Ornatilinea apprima</name>
    <dbReference type="NCBI Taxonomy" id="1134406"/>
    <lineage>
        <taxon>Bacteria</taxon>
        <taxon>Bacillati</taxon>
        <taxon>Chloroflexota</taxon>
        <taxon>Anaerolineae</taxon>
        <taxon>Anaerolineales</taxon>
        <taxon>Anaerolineaceae</taxon>
        <taxon>Ornatilinea</taxon>
    </lineage>
</organism>
<dbReference type="InterPro" id="IPR020056">
    <property type="entry name" value="Rbsml_bL25/Gln-tRNA_synth_N"/>
</dbReference>
<dbReference type="InterPro" id="IPR011035">
    <property type="entry name" value="Ribosomal_bL25/Gln-tRNA_synth"/>
</dbReference>
<dbReference type="Gene3D" id="2.40.240.10">
    <property type="entry name" value="Ribosomal Protein L25, Chain P"/>
    <property type="match status" value="1"/>
</dbReference>
<dbReference type="Pfam" id="PF14693">
    <property type="entry name" value="Ribosomal_TL5_C"/>
    <property type="match status" value="1"/>
</dbReference>